<proteinExistence type="inferred from homology"/>
<comment type="similarity">
    <text evidence="6 7">Belongs to the UbiX/PAD1 family.</text>
</comment>
<dbReference type="Proteomes" id="UP000194946">
    <property type="component" value="Unassembled WGS sequence"/>
</dbReference>
<dbReference type="EMBL" id="JOPB01000023">
    <property type="protein sequence ID" value="OUI77670.1"/>
    <property type="molecule type" value="Genomic_DNA"/>
</dbReference>
<evidence type="ECO:0000313" key="10">
    <source>
        <dbReference type="Proteomes" id="UP000194946"/>
    </source>
</evidence>
<keyword evidence="2 7" id="KW-0285">Flavoprotein</keyword>
<feature type="binding site" evidence="7">
    <location>
        <position position="36"/>
    </location>
    <ligand>
        <name>FMN</name>
        <dbReference type="ChEBI" id="CHEBI:58210"/>
    </ligand>
</feature>
<evidence type="ECO:0000259" key="8">
    <source>
        <dbReference type="Pfam" id="PF02441"/>
    </source>
</evidence>
<comment type="caution">
    <text evidence="7">Lacks conserved residue(s) required for the propagation of feature annotation.</text>
</comment>
<comment type="catalytic activity">
    <reaction evidence="5 7">
        <text>dimethylallyl phosphate + FMNH2 = prenylated FMNH2 + phosphate</text>
        <dbReference type="Rhea" id="RHEA:37743"/>
        <dbReference type="ChEBI" id="CHEBI:43474"/>
        <dbReference type="ChEBI" id="CHEBI:57618"/>
        <dbReference type="ChEBI" id="CHEBI:87467"/>
        <dbReference type="ChEBI" id="CHEBI:88052"/>
        <dbReference type="EC" id="2.5.1.129"/>
    </reaction>
</comment>
<reference evidence="10" key="1">
    <citation type="submission" date="2014-06" db="EMBL/GenBank/DDBJ databases">
        <authorList>
            <person name="Winans N.J."/>
            <person name="Newell P.D."/>
            <person name="Douglas A.E."/>
        </authorList>
    </citation>
    <scope>NUCLEOTIDE SEQUENCE [LARGE SCALE GENOMIC DNA]</scope>
    <source>
        <strain evidence="10">DmL_052</strain>
    </source>
</reference>
<sequence length="185" mass="20131">MDKIIVGISGASGTQYGLKALEILKQCDVETHLVISKSALQVMKHEASQITSQDLENLADIIHPVGNIGATIASGSFKTKGMLITPCSIKTLSEIATGVTSSLLTRAADVVLKERRRLVLMVRETPLHLGHLRSMTTVTEMGGIIMPPVPSLYTQPKTVDEIVHHSVVRALDLFGFDFDMPRWQG</sequence>
<dbReference type="SUPFAM" id="SSF52507">
    <property type="entry name" value="Homo-oligomeric flavin-containing Cys decarboxylases, HFCD"/>
    <property type="match status" value="1"/>
</dbReference>
<accession>A0A251ZSM7</accession>
<evidence type="ECO:0000256" key="4">
    <source>
        <dbReference type="ARBA" id="ARBA00022679"/>
    </source>
</evidence>
<dbReference type="InterPro" id="IPR003382">
    <property type="entry name" value="Flavoprotein"/>
</dbReference>
<keyword evidence="1 7" id="KW-0637">Prenyltransferase</keyword>
<dbReference type="PANTHER" id="PTHR43374:SF1">
    <property type="entry name" value="FLAVIN PRENYLTRANSFERASE PAD1, MITOCHONDRIAL"/>
    <property type="match status" value="1"/>
</dbReference>
<dbReference type="NCBIfam" id="NF004685">
    <property type="entry name" value="PRK06029.1"/>
    <property type="match status" value="1"/>
</dbReference>
<dbReference type="EC" id="2.5.1.129" evidence="7"/>
<dbReference type="Pfam" id="PF02441">
    <property type="entry name" value="Flavoprotein"/>
    <property type="match status" value="1"/>
</dbReference>
<dbReference type="InterPro" id="IPR004507">
    <property type="entry name" value="UbiX-like"/>
</dbReference>
<dbReference type="GO" id="GO:0016831">
    <property type="term" value="F:carboxy-lyase activity"/>
    <property type="evidence" value="ECO:0007669"/>
    <property type="project" value="TreeGrafter"/>
</dbReference>
<feature type="binding site" evidence="7">
    <location>
        <position position="169"/>
    </location>
    <ligand>
        <name>dimethylallyl phosphate</name>
        <dbReference type="ChEBI" id="CHEBI:88052"/>
    </ligand>
</feature>
<keyword evidence="3 7" id="KW-0288">FMN</keyword>
<keyword evidence="4 7" id="KW-0808">Transferase</keyword>
<dbReference type="RefSeq" id="WP_086632708.1">
    <property type="nucleotide sequence ID" value="NZ_JOPB01000023.1"/>
</dbReference>
<evidence type="ECO:0000256" key="1">
    <source>
        <dbReference type="ARBA" id="ARBA00022602"/>
    </source>
</evidence>
<dbReference type="NCBIfam" id="TIGR00421">
    <property type="entry name" value="ubiX_pad"/>
    <property type="match status" value="1"/>
</dbReference>
<name>A0A251ZSM7_9PROT</name>
<dbReference type="HAMAP" id="MF_01984">
    <property type="entry name" value="ubiX_pad"/>
    <property type="match status" value="1"/>
</dbReference>
<feature type="binding site" evidence="7">
    <location>
        <begin position="10"/>
        <end position="12"/>
    </location>
    <ligand>
        <name>FMN</name>
        <dbReference type="ChEBI" id="CHEBI:58210"/>
    </ligand>
</feature>
<evidence type="ECO:0000313" key="9">
    <source>
        <dbReference type="EMBL" id="OUI77670.1"/>
    </source>
</evidence>
<evidence type="ECO:0000256" key="2">
    <source>
        <dbReference type="ARBA" id="ARBA00022630"/>
    </source>
</evidence>
<feature type="binding site" evidence="7">
    <location>
        <position position="153"/>
    </location>
    <ligand>
        <name>dimethylallyl phosphate</name>
        <dbReference type="ChEBI" id="CHEBI:88052"/>
    </ligand>
</feature>
<dbReference type="FunFam" id="3.40.50.1950:FF:000001">
    <property type="entry name" value="Flavin prenyltransferase UbiX"/>
    <property type="match status" value="1"/>
</dbReference>
<comment type="function">
    <text evidence="7">Flavin prenyltransferase that catalyzes the synthesis of the prenylated FMN cofactor (prenyl-FMN) for 4-hydroxy-3-polyprenylbenzoic acid decarboxylase UbiD. The prenyltransferase is metal-independent and links a dimethylallyl moiety from dimethylallyl monophosphate (DMAP) to the flavin N5 and C6 atoms of FMN.</text>
</comment>
<comment type="caution">
    <text evidence="9">The sequence shown here is derived from an EMBL/GenBank/DDBJ whole genome shotgun (WGS) entry which is preliminary data.</text>
</comment>
<evidence type="ECO:0000256" key="5">
    <source>
        <dbReference type="ARBA" id="ARBA00050612"/>
    </source>
</evidence>
<organism evidence="9 10">
    <name type="scientific">Commensalibacter intestini</name>
    <dbReference type="NCBI Taxonomy" id="479936"/>
    <lineage>
        <taxon>Bacteria</taxon>
        <taxon>Pseudomonadati</taxon>
        <taxon>Pseudomonadota</taxon>
        <taxon>Alphaproteobacteria</taxon>
        <taxon>Acetobacterales</taxon>
        <taxon>Acetobacteraceae</taxon>
    </lineage>
</organism>
<dbReference type="GO" id="GO:0106141">
    <property type="term" value="F:flavin prenyltransferase activity"/>
    <property type="evidence" value="ECO:0007669"/>
    <property type="project" value="UniProtKB-EC"/>
</dbReference>
<gene>
    <name evidence="7" type="primary">ubiX</name>
    <name evidence="9" type="ORF">HK18_03175</name>
</gene>
<dbReference type="AlphaFoldDB" id="A0A251ZSM7"/>
<feature type="domain" description="Flavoprotein" evidence="8">
    <location>
        <begin position="3"/>
        <end position="165"/>
    </location>
</feature>
<evidence type="ECO:0000256" key="3">
    <source>
        <dbReference type="ARBA" id="ARBA00022643"/>
    </source>
</evidence>
<evidence type="ECO:0000256" key="6">
    <source>
        <dbReference type="ARBA" id="ARBA00060793"/>
    </source>
</evidence>
<evidence type="ECO:0000256" key="7">
    <source>
        <dbReference type="HAMAP-Rule" id="MF_01984"/>
    </source>
</evidence>
<feature type="binding site" evidence="7">
    <location>
        <begin position="88"/>
        <end position="91"/>
    </location>
    <ligand>
        <name>FMN</name>
        <dbReference type="ChEBI" id="CHEBI:58210"/>
    </ligand>
</feature>
<protein>
    <recommendedName>
        <fullName evidence="7">Flavin prenyltransferase UbiX</fullName>
        <ecNumber evidence="7">2.5.1.129</ecNumber>
    </recommendedName>
</protein>
<dbReference type="Gene3D" id="3.40.50.1950">
    <property type="entry name" value="Flavin prenyltransferase-like"/>
    <property type="match status" value="1"/>
</dbReference>
<dbReference type="InterPro" id="IPR036551">
    <property type="entry name" value="Flavin_trans-like"/>
</dbReference>
<dbReference type="PANTHER" id="PTHR43374">
    <property type="entry name" value="FLAVIN PRENYLTRANSFERASE"/>
    <property type="match status" value="1"/>
</dbReference>
<keyword evidence="10" id="KW-1185">Reference proteome</keyword>
<feature type="binding site" evidence="7">
    <location>
        <position position="123"/>
    </location>
    <ligand>
        <name>FMN</name>
        <dbReference type="ChEBI" id="CHEBI:58210"/>
    </ligand>
</feature>